<evidence type="ECO:0000256" key="8">
    <source>
        <dbReference type="ARBA" id="ARBA00023014"/>
    </source>
</evidence>
<dbReference type="PROSITE" id="PS00570">
    <property type="entry name" value="RING_HYDROXYL_ALPHA"/>
    <property type="match status" value="1"/>
</dbReference>
<dbReference type="PANTHER" id="PTHR43756">
    <property type="entry name" value="CHOLINE MONOOXYGENASE, CHLOROPLASTIC"/>
    <property type="match status" value="1"/>
</dbReference>
<dbReference type="InterPro" id="IPR015879">
    <property type="entry name" value="Ring_hydroxy_dOase_asu_C_dom"/>
</dbReference>
<dbReference type="InterPro" id="IPR043266">
    <property type="entry name" value="RHO_NdoB-like_C"/>
</dbReference>
<evidence type="ECO:0000256" key="1">
    <source>
        <dbReference type="ARBA" id="ARBA00008751"/>
    </source>
</evidence>
<dbReference type="AlphaFoldDB" id="A0A239KWM1"/>
<dbReference type="OrthoDB" id="7456916at2"/>
<evidence type="ECO:0000313" key="11">
    <source>
        <dbReference type="EMBL" id="SNT22038.1"/>
    </source>
</evidence>
<organism evidence="11 12">
    <name type="scientific">Sphingopyxis indica</name>
    <dbReference type="NCBI Taxonomy" id="436663"/>
    <lineage>
        <taxon>Bacteria</taxon>
        <taxon>Pseudomonadati</taxon>
        <taxon>Pseudomonadota</taxon>
        <taxon>Alphaproteobacteria</taxon>
        <taxon>Sphingomonadales</taxon>
        <taxon>Sphingomonadaceae</taxon>
        <taxon>Sphingopyxis</taxon>
    </lineage>
</organism>
<protein>
    <submittedName>
        <fullName evidence="11">Ethylbenzene dioxygenase alpha subunit</fullName>
    </submittedName>
</protein>
<dbReference type="CDD" id="cd03469">
    <property type="entry name" value="Rieske_RO_Alpha_N"/>
    <property type="match status" value="1"/>
</dbReference>
<dbReference type="InterPro" id="IPR036922">
    <property type="entry name" value="Rieske_2Fe-2S_sf"/>
</dbReference>
<evidence type="ECO:0000256" key="4">
    <source>
        <dbReference type="ARBA" id="ARBA00022797"/>
    </source>
</evidence>
<keyword evidence="3" id="KW-0479">Metal-binding</keyword>
<keyword evidence="4" id="KW-0058">Aromatic hydrocarbons catabolism</keyword>
<proteinExistence type="inferred from homology"/>
<evidence type="ECO:0000256" key="3">
    <source>
        <dbReference type="ARBA" id="ARBA00022723"/>
    </source>
</evidence>
<keyword evidence="7" id="KW-0408">Iron</keyword>
<dbReference type="Gene3D" id="3.90.380.10">
    <property type="entry name" value="Naphthalene 1,2-dioxygenase Alpha Subunit, Chain A, domain 1"/>
    <property type="match status" value="1"/>
</dbReference>
<dbReference type="PRINTS" id="PR00090">
    <property type="entry name" value="RNGDIOXGNASE"/>
</dbReference>
<evidence type="ECO:0000259" key="10">
    <source>
        <dbReference type="PROSITE" id="PS51296"/>
    </source>
</evidence>
<keyword evidence="5 11" id="KW-0223">Dioxygenase</keyword>
<dbReference type="SUPFAM" id="SSF55961">
    <property type="entry name" value="Bet v1-like"/>
    <property type="match status" value="1"/>
</dbReference>
<gene>
    <name evidence="11" type="ORF">SAMN06295955_1175</name>
</gene>
<evidence type="ECO:0000256" key="7">
    <source>
        <dbReference type="ARBA" id="ARBA00023004"/>
    </source>
</evidence>
<keyword evidence="12" id="KW-1185">Reference proteome</keyword>
<dbReference type="Pfam" id="PF00355">
    <property type="entry name" value="Rieske"/>
    <property type="match status" value="1"/>
</dbReference>
<keyword evidence="8" id="KW-0411">Iron-sulfur</keyword>
<keyword evidence="9" id="KW-0520">NAD</keyword>
<dbReference type="Pfam" id="PF00848">
    <property type="entry name" value="Ring_hydroxyl_A"/>
    <property type="match status" value="1"/>
</dbReference>
<dbReference type="InterPro" id="IPR017941">
    <property type="entry name" value="Rieske_2Fe-2S"/>
</dbReference>
<accession>A0A239KWM1</accession>
<dbReference type="PROSITE" id="PS51296">
    <property type="entry name" value="RIESKE"/>
    <property type="match status" value="1"/>
</dbReference>
<feature type="domain" description="Rieske" evidence="10">
    <location>
        <begin position="52"/>
        <end position="163"/>
    </location>
</feature>
<dbReference type="InterPro" id="IPR001663">
    <property type="entry name" value="Rng_hydr_dOase-A"/>
</dbReference>
<evidence type="ECO:0000313" key="12">
    <source>
        <dbReference type="Proteomes" id="UP000198339"/>
    </source>
</evidence>
<keyword evidence="2" id="KW-0001">2Fe-2S</keyword>
<comment type="similarity">
    <text evidence="1">Belongs to the bacterial ring-hydroxylating dioxygenase alpha subunit family.</text>
</comment>
<dbReference type="SUPFAM" id="SSF50022">
    <property type="entry name" value="ISP domain"/>
    <property type="match status" value="1"/>
</dbReference>
<dbReference type="InterPro" id="IPR015881">
    <property type="entry name" value="ARHD_Rieske_2Fe_2S"/>
</dbReference>
<evidence type="ECO:0000256" key="9">
    <source>
        <dbReference type="ARBA" id="ARBA00023027"/>
    </source>
</evidence>
<dbReference type="GO" id="GO:0051537">
    <property type="term" value="F:2 iron, 2 sulfur cluster binding"/>
    <property type="evidence" value="ECO:0007669"/>
    <property type="project" value="UniProtKB-KW"/>
</dbReference>
<evidence type="ECO:0000256" key="6">
    <source>
        <dbReference type="ARBA" id="ARBA00023002"/>
    </source>
</evidence>
<dbReference type="CDD" id="cd08881">
    <property type="entry name" value="RHO_alpha_C_NDO-like"/>
    <property type="match status" value="1"/>
</dbReference>
<dbReference type="Proteomes" id="UP000198339">
    <property type="component" value="Unassembled WGS sequence"/>
</dbReference>
<evidence type="ECO:0000256" key="2">
    <source>
        <dbReference type="ARBA" id="ARBA00022714"/>
    </source>
</evidence>
<dbReference type="GO" id="GO:0005506">
    <property type="term" value="F:iron ion binding"/>
    <property type="evidence" value="ECO:0007669"/>
    <property type="project" value="InterPro"/>
</dbReference>
<dbReference type="PANTHER" id="PTHR43756:SF1">
    <property type="entry name" value="3-PHENYLPROPIONATE_CINNAMIC ACID DIOXYGENASE SUBUNIT ALPHA"/>
    <property type="match status" value="1"/>
</dbReference>
<sequence length="439" mass="49645">MTESLLKPDSNAKLAAGIEELVDAEAGNIDRRIFWDESIYNLELERIFARCWIFVAHDTQLPNVGDFLTTTIGEDAVIVSRGEDGKIHTFLNSCTHRGNRVCFAEAGNSRRFTCNFHGWSYGLDGSLKNVSRPQSYSGKSNLDKSKLGLHKARVESYKGMHFACFDPEAPSLEEYLGEFRWYLDVILDNDEGGIEFIDGNIKSRLKCNWKFPAENFVGDSYHAPWTHSSALIAMFGKQPTMRPDRSYHANANGHGWEFGLDFIGNAATLNSPPIIDYLREQEAKFAERLGKVRSRMVGALSSANVFPNLSFLAGHNTFRTWNPKGPRSTELHTWVFLNANAPEELKEEYRRGVMLTFSPAGVFEMDDGENFENCTAVNVGVVTRQQQLHFGMGLDSKIEHEELRGNVYQSQINEANQRAFYQRWADLMGAETWADVPVR</sequence>
<name>A0A239KWM1_9SPHN</name>
<dbReference type="GO" id="GO:0051213">
    <property type="term" value="F:dioxygenase activity"/>
    <property type="evidence" value="ECO:0007669"/>
    <property type="project" value="UniProtKB-KW"/>
</dbReference>
<reference evidence="11 12" key="1">
    <citation type="submission" date="2017-06" db="EMBL/GenBank/DDBJ databases">
        <authorList>
            <person name="Kim H.J."/>
            <person name="Triplett B.A."/>
        </authorList>
    </citation>
    <scope>NUCLEOTIDE SEQUENCE [LARGE SCALE GENOMIC DNA]</scope>
    <source>
        <strain evidence="11 12">DS15</strain>
    </source>
</reference>
<keyword evidence="6" id="KW-0560">Oxidoreductase</keyword>
<dbReference type="RefSeq" id="WP_067182357.1">
    <property type="nucleotide sequence ID" value="NZ_FZPA01000017.1"/>
</dbReference>
<evidence type="ECO:0000256" key="5">
    <source>
        <dbReference type="ARBA" id="ARBA00022964"/>
    </source>
</evidence>
<dbReference type="EMBL" id="FZPA01000017">
    <property type="protein sequence ID" value="SNT22038.1"/>
    <property type="molecule type" value="Genomic_DNA"/>
</dbReference>
<dbReference type="Gene3D" id="2.102.10.10">
    <property type="entry name" value="Rieske [2Fe-2S] iron-sulphur domain"/>
    <property type="match status" value="1"/>
</dbReference>